<reference evidence="1 2" key="1">
    <citation type="journal article" date="2022" name="Plant J.">
        <title>Chromosome-level genome of Camellia lanceoleosa provides a valuable resource for understanding genome evolution and self-incompatibility.</title>
        <authorList>
            <person name="Gong W."/>
            <person name="Xiao S."/>
            <person name="Wang L."/>
            <person name="Liao Z."/>
            <person name="Chang Y."/>
            <person name="Mo W."/>
            <person name="Hu G."/>
            <person name="Li W."/>
            <person name="Zhao G."/>
            <person name="Zhu H."/>
            <person name="Hu X."/>
            <person name="Ji K."/>
            <person name="Xiang X."/>
            <person name="Song Q."/>
            <person name="Yuan D."/>
            <person name="Jin S."/>
            <person name="Zhang L."/>
        </authorList>
    </citation>
    <scope>NUCLEOTIDE SEQUENCE [LARGE SCALE GENOMIC DNA]</scope>
    <source>
        <strain evidence="1">SQ_2022a</strain>
    </source>
</reference>
<evidence type="ECO:0000313" key="1">
    <source>
        <dbReference type="EMBL" id="KAI7988274.1"/>
    </source>
</evidence>
<organism evidence="1 2">
    <name type="scientific">Camellia lanceoleosa</name>
    <dbReference type="NCBI Taxonomy" id="1840588"/>
    <lineage>
        <taxon>Eukaryota</taxon>
        <taxon>Viridiplantae</taxon>
        <taxon>Streptophyta</taxon>
        <taxon>Embryophyta</taxon>
        <taxon>Tracheophyta</taxon>
        <taxon>Spermatophyta</taxon>
        <taxon>Magnoliopsida</taxon>
        <taxon>eudicotyledons</taxon>
        <taxon>Gunneridae</taxon>
        <taxon>Pentapetalae</taxon>
        <taxon>asterids</taxon>
        <taxon>Ericales</taxon>
        <taxon>Theaceae</taxon>
        <taxon>Camellia</taxon>
    </lineage>
</organism>
<dbReference type="EMBL" id="CM045771">
    <property type="protein sequence ID" value="KAI7988274.1"/>
    <property type="molecule type" value="Genomic_DNA"/>
</dbReference>
<evidence type="ECO:0000313" key="2">
    <source>
        <dbReference type="Proteomes" id="UP001060215"/>
    </source>
</evidence>
<sequence>MHASEVAKAISRIIALALNLKVDFFDRQEMLGKPIATLRLLRYEGMKGTSEFAFCSVYVMYFRGVWVGSLCCVCIDLPCMLADLSASKELVEGVHICSAVAGLFLQGCIALVVSASDGLS</sequence>
<comment type="caution">
    <text evidence="1">The sequence shown here is derived from an EMBL/GenBank/DDBJ whole genome shotgun (WGS) entry which is preliminary data.</text>
</comment>
<gene>
    <name evidence="1" type="ORF">LOK49_LG13G00651</name>
</gene>
<keyword evidence="2" id="KW-1185">Reference proteome</keyword>
<name>A0ACC0FID4_9ERIC</name>
<accession>A0ACC0FID4</accession>
<dbReference type="Proteomes" id="UP001060215">
    <property type="component" value="Chromosome 14"/>
</dbReference>
<proteinExistence type="predicted"/>
<protein>
    <submittedName>
        <fullName evidence="1">Uncharacterized protein</fullName>
    </submittedName>
</protein>